<evidence type="ECO:0000259" key="10">
    <source>
        <dbReference type="Pfam" id="PF02870"/>
    </source>
</evidence>
<dbReference type="PANTHER" id="PTHR10815:SF5">
    <property type="entry name" value="METHYLATED-DNA--PROTEIN-CYSTEINE METHYLTRANSFERASE"/>
    <property type="match status" value="1"/>
</dbReference>
<dbReference type="GO" id="GO:0003908">
    <property type="term" value="F:methylated-DNA-[protein]-cysteine S-methyltransferase activity"/>
    <property type="evidence" value="ECO:0007669"/>
    <property type="project" value="UniProtKB-EC"/>
</dbReference>
<dbReference type="Gene3D" id="3.30.160.70">
    <property type="entry name" value="Methylated DNA-protein cysteine methyltransferase domain"/>
    <property type="match status" value="1"/>
</dbReference>
<dbReference type="PANTHER" id="PTHR10815">
    <property type="entry name" value="METHYLATED-DNA--PROTEIN-CYSTEINE METHYLTRANSFERASE"/>
    <property type="match status" value="1"/>
</dbReference>
<dbReference type="Gene3D" id="1.10.10.10">
    <property type="entry name" value="Winged helix-like DNA-binding domain superfamily/Winged helix DNA-binding domain"/>
    <property type="match status" value="1"/>
</dbReference>
<proteinExistence type="inferred from homology"/>
<comment type="catalytic activity">
    <reaction evidence="7 8">
        <text>a 6-O-methyl-2'-deoxyguanosine in DNA + L-cysteinyl-[protein] = S-methyl-L-cysteinyl-[protein] + a 2'-deoxyguanosine in DNA</text>
        <dbReference type="Rhea" id="RHEA:24000"/>
        <dbReference type="Rhea" id="RHEA-COMP:10131"/>
        <dbReference type="Rhea" id="RHEA-COMP:10132"/>
        <dbReference type="Rhea" id="RHEA-COMP:11367"/>
        <dbReference type="Rhea" id="RHEA-COMP:11368"/>
        <dbReference type="ChEBI" id="CHEBI:29950"/>
        <dbReference type="ChEBI" id="CHEBI:82612"/>
        <dbReference type="ChEBI" id="CHEBI:85445"/>
        <dbReference type="ChEBI" id="CHEBI:85448"/>
        <dbReference type="EC" id="2.1.1.63"/>
    </reaction>
</comment>
<dbReference type="PROSITE" id="PS00374">
    <property type="entry name" value="MGMT"/>
    <property type="match status" value="1"/>
</dbReference>
<keyword evidence="6 8" id="KW-0234">DNA repair</keyword>
<keyword evidence="12" id="KW-1185">Reference proteome</keyword>
<evidence type="ECO:0000256" key="2">
    <source>
        <dbReference type="ARBA" id="ARBA00022490"/>
    </source>
</evidence>
<comment type="miscellaneous">
    <text evidence="8">This enzyme catalyzes only one turnover and therefore is not strictly catalytic. According to one definition, an enzyme is a biocatalyst that acts repeatedly and over many reaction cycles.</text>
</comment>
<dbReference type="InterPro" id="IPR036388">
    <property type="entry name" value="WH-like_DNA-bd_sf"/>
</dbReference>
<dbReference type="HAMAP" id="MF_00772">
    <property type="entry name" value="OGT"/>
    <property type="match status" value="1"/>
</dbReference>
<evidence type="ECO:0000256" key="6">
    <source>
        <dbReference type="ARBA" id="ARBA00023204"/>
    </source>
</evidence>
<dbReference type="SUPFAM" id="SSF53155">
    <property type="entry name" value="Methylated DNA-protein cysteine methyltransferase domain"/>
    <property type="match status" value="1"/>
</dbReference>
<gene>
    <name evidence="11" type="primary">ogt</name>
    <name evidence="11" type="ORF">ERS852473_00607</name>
</gene>
<dbReference type="InterPro" id="IPR036217">
    <property type="entry name" value="MethylDNA_cys_MeTrfase_DNAb"/>
</dbReference>
<dbReference type="InterPro" id="IPR008332">
    <property type="entry name" value="MethylG_MeTrfase_N"/>
</dbReference>
<dbReference type="RefSeq" id="WP_055257521.1">
    <property type="nucleotide sequence ID" value="NZ_CABIXL010000002.1"/>
</dbReference>
<evidence type="ECO:0000256" key="8">
    <source>
        <dbReference type="HAMAP-Rule" id="MF_00772"/>
    </source>
</evidence>
<comment type="caution">
    <text evidence="11">The sequence shown here is derived from an EMBL/GenBank/DDBJ whole genome shotgun (WGS) entry which is preliminary data.</text>
</comment>
<evidence type="ECO:0000256" key="5">
    <source>
        <dbReference type="ARBA" id="ARBA00022763"/>
    </source>
</evidence>
<evidence type="ECO:0000313" key="11">
    <source>
        <dbReference type="EMBL" id="CUN60583.1"/>
    </source>
</evidence>
<dbReference type="InterPro" id="IPR001497">
    <property type="entry name" value="MethylDNA_cys_MeTrfase_AS"/>
</dbReference>
<evidence type="ECO:0000256" key="4">
    <source>
        <dbReference type="ARBA" id="ARBA00022679"/>
    </source>
</evidence>
<comment type="subcellular location">
    <subcellularLocation>
        <location evidence="8">Cytoplasm</location>
    </subcellularLocation>
</comment>
<name>A0ABM9UPJ7_SARVE</name>
<accession>A0ABM9UPJ7</accession>
<evidence type="ECO:0000256" key="3">
    <source>
        <dbReference type="ARBA" id="ARBA00022603"/>
    </source>
</evidence>
<dbReference type="GO" id="GO:0032259">
    <property type="term" value="P:methylation"/>
    <property type="evidence" value="ECO:0007669"/>
    <property type="project" value="UniProtKB-KW"/>
</dbReference>
<keyword evidence="5 8" id="KW-0227">DNA damage</keyword>
<dbReference type="EC" id="2.1.1.63" evidence="8"/>
<feature type="active site" description="Nucleophile; methyl group acceptor" evidence="8">
    <location>
        <position position="126"/>
    </location>
</feature>
<evidence type="ECO:0000259" key="9">
    <source>
        <dbReference type="Pfam" id="PF01035"/>
    </source>
</evidence>
<dbReference type="SUPFAM" id="SSF46767">
    <property type="entry name" value="Methylated DNA-protein cysteine methyltransferase, C-terminal domain"/>
    <property type="match status" value="1"/>
</dbReference>
<comment type="similarity">
    <text evidence="8">Belongs to the MGMT family.</text>
</comment>
<reference evidence="11 12" key="1">
    <citation type="submission" date="2015-09" db="EMBL/GenBank/DDBJ databases">
        <authorList>
            <consortium name="Pathogen Informatics"/>
        </authorList>
    </citation>
    <scope>NUCLEOTIDE SEQUENCE [LARGE SCALE GENOMIC DNA]</scope>
    <source>
        <strain evidence="11 12">2789STDY5834858</strain>
    </source>
</reference>
<sequence length="157" mass="17943">MKNMIYYKSPIGNLIIVEEENAIIKLCFKEQEITNIKDIQEFETPLLKKAKKQLEEYFEGKRKKFDLALRLNGTSFQNKVWKALLNIPYAKTCSYKDIAQNIGNENASRAIGNANNKNPLPIFIPCHRVIGSNGKLIGYAGGLDIKIKLLELERKNK</sequence>
<dbReference type="Proteomes" id="UP000095488">
    <property type="component" value="Unassembled WGS sequence"/>
</dbReference>
<evidence type="ECO:0000256" key="7">
    <source>
        <dbReference type="ARBA" id="ARBA00049348"/>
    </source>
</evidence>
<dbReference type="CDD" id="cd06445">
    <property type="entry name" value="ATase"/>
    <property type="match status" value="1"/>
</dbReference>
<dbReference type="Pfam" id="PF02870">
    <property type="entry name" value="Methyltransf_1N"/>
    <property type="match status" value="1"/>
</dbReference>
<keyword evidence="2 8" id="KW-0963">Cytoplasm</keyword>
<keyword evidence="3 8" id="KW-0489">Methyltransferase</keyword>
<evidence type="ECO:0000313" key="12">
    <source>
        <dbReference type="Proteomes" id="UP000095488"/>
    </source>
</evidence>
<protein>
    <recommendedName>
        <fullName evidence="8">Methylated-DNA--protein-cysteine methyltransferase</fullName>
        <ecNumber evidence="8">2.1.1.63</ecNumber>
    </recommendedName>
    <alternativeName>
        <fullName evidence="8">6-O-methylguanine-DNA methyltransferase</fullName>
        <shortName evidence="8">MGMT</shortName>
    </alternativeName>
    <alternativeName>
        <fullName evidence="8">O-6-methylguanine-DNA-alkyltransferase</fullName>
    </alternativeName>
</protein>
<dbReference type="InterPro" id="IPR014048">
    <property type="entry name" value="MethylDNA_cys_MeTrfase_DNA-bd"/>
</dbReference>
<keyword evidence="4 8" id="KW-0808">Transferase</keyword>
<comment type="function">
    <text evidence="8">Involved in the cellular defense against the biological effects of O6-methylguanine (O6-MeG) and O4-methylthymine (O4-MeT) in DNA. Repairs the methylated nucleobase in DNA by stoichiometrically transferring the methyl group to a cysteine residue in the enzyme. This is a suicide reaction: the enzyme is irreversibly inactivated.</text>
</comment>
<dbReference type="NCBIfam" id="TIGR00589">
    <property type="entry name" value="ogt"/>
    <property type="match status" value="1"/>
</dbReference>
<comment type="catalytic activity">
    <reaction evidence="1 8">
        <text>a 4-O-methyl-thymidine in DNA + L-cysteinyl-[protein] = a thymidine in DNA + S-methyl-L-cysteinyl-[protein]</text>
        <dbReference type="Rhea" id="RHEA:53428"/>
        <dbReference type="Rhea" id="RHEA-COMP:10131"/>
        <dbReference type="Rhea" id="RHEA-COMP:10132"/>
        <dbReference type="Rhea" id="RHEA-COMP:13555"/>
        <dbReference type="Rhea" id="RHEA-COMP:13556"/>
        <dbReference type="ChEBI" id="CHEBI:29950"/>
        <dbReference type="ChEBI" id="CHEBI:82612"/>
        <dbReference type="ChEBI" id="CHEBI:137386"/>
        <dbReference type="ChEBI" id="CHEBI:137387"/>
        <dbReference type="EC" id="2.1.1.63"/>
    </reaction>
</comment>
<dbReference type="Pfam" id="PF01035">
    <property type="entry name" value="DNA_binding_1"/>
    <property type="match status" value="1"/>
</dbReference>
<organism evidence="11 12">
    <name type="scientific">Sarcina ventriculi</name>
    <name type="common">Clostridium ventriculi</name>
    <dbReference type="NCBI Taxonomy" id="1267"/>
    <lineage>
        <taxon>Bacteria</taxon>
        <taxon>Bacillati</taxon>
        <taxon>Bacillota</taxon>
        <taxon>Clostridia</taxon>
        <taxon>Eubacteriales</taxon>
        <taxon>Clostridiaceae</taxon>
        <taxon>Sarcina</taxon>
    </lineage>
</organism>
<feature type="domain" description="Methylated-DNA-[protein]-cysteine S-methyltransferase DNA binding" evidence="9">
    <location>
        <begin position="75"/>
        <end position="154"/>
    </location>
</feature>
<dbReference type="InterPro" id="IPR023546">
    <property type="entry name" value="MGMT"/>
</dbReference>
<dbReference type="EMBL" id="CYZR01000002">
    <property type="protein sequence ID" value="CUN60583.1"/>
    <property type="molecule type" value="Genomic_DNA"/>
</dbReference>
<feature type="domain" description="Methylguanine DNA methyltransferase ribonuclease-like" evidence="10">
    <location>
        <begin position="6"/>
        <end position="70"/>
    </location>
</feature>
<dbReference type="InterPro" id="IPR036631">
    <property type="entry name" value="MGMT_N_sf"/>
</dbReference>
<evidence type="ECO:0000256" key="1">
    <source>
        <dbReference type="ARBA" id="ARBA00001286"/>
    </source>
</evidence>